<accession>A0A2X0KRB9</accession>
<dbReference type="EMBL" id="FMWP01000052">
    <property type="protein sequence ID" value="SCZ94116.1"/>
    <property type="molecule type" value="Genomic_DNA"/>
</dbReference>
<proteinExistence type="predicted"/>
<organism evidence="1 2">
    <name type="scientific">Microbotryum saponariae</name>
    <dbReference type="NCBI Taxonomy" id="289078"/>
    <lineage>
        <taxon>Eukaryota</taxon>
        <taxon>Fungi</taxon>
        <taxon>Dikarya</taxon>
        <taxon>Basidiomycota</taxon>
        <taxon>Pucciniomycotina</taxon>
        <taxon>Microbotryomycetes</taxon>
        <taxon>Microbotryales</taxon>
        <taxon>Microbotryaceae</taxon>
        <taxon>Microbotryum</taxon>
    </lineage>
</organism>
<evidence type="ECO:0000313" key="2">
    <source>
        <dbReference type="Proteomes" id="UP000249723"/>
    </source>
</evidence>
<protein>
    <submittedName>
        <fullName evidence="1">BZ3500_MvSof-1268-A1-R1_Chr12-2g03699 protein</fullName>
    </submittedName>
</protein>
<keyword evidence="2" id="KW-1185">Reference proteome</keyword>
<dbReference type="Proteomes" id="UP000249723">
    <property type="component" value="Unassembled WGS sequence"/>
</dbReference>
<dbReference type="AlphaFoldDB" id="A0A2X0KRB9"/>
<evidence type="ECO:0000313" key="1">
    <source>
        <dbReference type="EMBL" id="SCZ94116.1"/>
    </source>
</evidence>
<name>A0A2X0KRB9_9BASI</name>
<reference evidence="2" key="1">
    <citation type="submission" date="2016-10" db="EMBL/GenBank/DDBJ databases">
        <authorList>
            <person name="Jeantristanb JTB J.-T."/>
            <person name="Ricardo R."/>
        </authorList>
    </citation>
    <scope>NUCLEOTIDE SEQUENCE [LARGE SCALE GENOMIC DNA]</scope>
</reference>
<sequence length="54" mass="6508">MDFWGRARCCDTRSRRPQPRGHYRSSDPEARSHTWLSLRLVKRSNQFESTLKFP</sequence>
<gene>
    <name evidence="1" type="ORF">BZ3500_MVSOF-1268-A1-R1_CHR12-2G03699</name>
</gene>